<evidence type="ECO:0000256" key="7">
    <source>
        <dbReference type="ARBA" id="ARBA00022801"/>
    </source>
</evidence>
<dbReference type="Gene3D" id="1.10.10.1050">
    <property type="entry name" value="Dcp2, box A domain"/>
    <property type="match status" value="1"/>
</dbReference>
<feature type="domain" description="Nudix hydrolase" evidence="13">
    <location>
        <begin position="101"/>
        <end position="228"/>
    </location>
</feature>
<dbReference type="GO" id="GO:0000290">
    <property type="term" value="P:deadenylation-dependent decapping of nuclear-transcribed mRNA"/>
    <property type="evidence" value="ECO:0007669"/>
    <property type="project" value="InterPro"/>
</dbReference>
<feature type="compositionally biased region" description="Polar residues" evidence="12">
    <location>
        <begin position="737"/>
        <end position="752"/>
    </location>
</feature>
<dbReference type="SUPFAM" id="SSF140586">
    <property type="entry name" value="Dcp2 domain-like"/>
    <property type="match status" value="1"/>
</dbReference>
<dbReference type="InterPro" id="IPR007722">
    <property type="entry name" value="DCP2_BoxA"/>
</dbReference>
<dbReference type="GO" id="GO:0003723">
    <property type="term" value="F:RNA binding"/>
    <property type="evidence" value="ECO:0007669"/>
    <property type="project" value="UniProtKB-KW"/>
</dbReference>
<reference evidence="14" key="1">
    <citation type="submission" date="2022-10" db="EMBL/GenBank/DDBJ databases">
        <authorList>
            <person name="Byrne P K."/>
        </authorList>
    </citation>
    <scope>NUCLEOTIDE SEQUENCE</scope>
    <source>
        <strain evidence="14">IFO1815</strain>
    </source>
</reference>
<comment type="cofactor">
    <cofactor evidence="1">
        <name>Mn(2+)</name>
        <dbReference type="ChEBI" id="CHEBI:29035"/>
    </cofactor>
</comment>
<keyword evidence="7" id="KW-0378">Hydrolase</keyword>
<feature type="compositionally biased region" description="Polar residues" evidence="12">
    <location>
        <begin position="603"/>
        <end position="619"/>
    </location>
</feature>
<dbReference type="PROSITE" id="PS00893">
    <property type="entry name" value="NUDIX_BOX"/>
    <property type="match status" value="1"/>
</dbReference>
<feature type="compositionally biased region" description="Basic and acidic residues" evidence="12">
    <location>
        <begin position="539"/>
        <end position="548"/>
    </location>
</feature>
<dbReference type="Gene3D" id="3.90.79.10">
    <property type="entry name" value="Nucleoside Triphosphate Pyrophosphohydrolase"/>
    <property type="match status" value="1"/>
</dbReference>
<keyword evidence="9" id="KW-0866">Nonsense-mediated mRNA decay</keyword>
<dbReference type="CDD" id="cd03672">
    <property type="entry name" value="NUDIX_Dcp2p_Nudt20"/>
    <property type="match status" value="1"/>
</dbReference>
<dbReference type="SMART" id="SM01125">
    <property type="entry name" value="DCP2"/>
    <property type="match status" value="1"/>
</dbReference>
<dbReference type="FunFam" id="3.90.79.10:FF:000045">
    <property type="entry name" value="mRNA-decapping enzyme 2"/>
    <property type="match status" value="1"/>
</dbReference>
<feature type="compositionally biased region" description="Polar residues" evidence="12">
    <location>
        <begin position="286"/>
        <end position="298"/>
    </location>
</feature>
<feature type="compositionally biased region" description="Acidic residues" evidence="12">
    <location>
        <begin position="526"/>
        <end position="538"/>
    </location>
</feature>
<evidence type="ECO:0000256" key="5">
    <source>
        <dbReference type="ARBA" id="ARBA00022664"/>
    </source>
</evidence>
<evidence type="ECO:0000256" key="3">
    <source>
        <dbReference type="ARBA" id="ARBA00005279"/>
    </source>
</evidence>
<keyword evidence="8" id="KW-0694">RNA-binding</keyword>
<keyword evidence="10" id="KW-0464">Manganese</keyword>
<dbReference type="AlphaFoldDB" id="A0AA35ISA7"/>
<dbReference type="InterPro" id="IPR020084">
    <property type="entry name" value="NUDIX_hydrolase_CS"/>
</dbReference>
<evidence type="ECO:0000256" key="6">
    <source>
        <dbReference type="ARBA" id="ARBA00022723"/>
    </source>
</evidence>
<evidence type="ECO:0000313" key="14">
    <source>
        <dbReference type="EMBL" id="CAI4035992.1"/>
    </source>
</evidence>
<dbReference type="Pfam" id="PF00293">
    <property type="entry name" value="NUDIX"/>
    <property type="match status" value="1"/>
</dbReference>
<feature type="region of interest" description="Disordered" evidence="12">
    <location>
        <begin position="498"/>
        <end position="687"/>
    </location>
</feature>
<dbReference type="GO" id="GO:0030145">
    <property type="term" value="F:manganese ion binding"/>
    <property type="evidence" value="ECO:0007669"/>
    <property type="project" value="InterPro"/>
</dbReference>
<keyword evidence="6" id="KW-0479">Metal-binding</keyword>
<evidence type="ECO:0000256" key="10">
    <source>
        <dbReference type="ARBA" id="ARBA00023211"/>
    </source>
</evidence>
<protein>
    <recommendedName>
        <fullName evidence="11">Protein PSU1</fullName>
    </recommendedName>
</protein>
<feature type="compositionally biased region" description="Polar residues" evidence="12">
    <location>
        <begin position="498"/>
        <end position="515"/>
    </location>
</feature>
<dbReference type="PROSITE" id="PS51462">
    <property type="entry name" value="NUDIX"/>
    <property type="match status" value="1"/>
</dbReference>
<organism evidence="14 15">
    <name type="scientific">Saccharomyces mikatae IFO 1815</name>
    <dbReference type="NCBI Taxonomy" id="226126"/>
    <lineage>
        <taxon>Eukaryota</taxon>
        <taxon>Fungi</taxon>
        <taxon>Dikarya</taxon>
        <taxon>Ascomycota</taxon>
        <taxon>Saccharomycotina</taxon>
        <taxon>Saccharomycetes</taxon>
        <taxon>Saccharomycetales</taxon>
        <taxon>Saccharomycetaceae</taxon>
        <taxon>Saccharomyces</taxon>
    </lineage>
</organism>
<dbReference type="EMBL" id="OX365770">
    <property type="protein sequence ID" value="CAI4035992.1"/>
    <property type="molecule type" value="Genomic_DNA"/>
</dbReference>
<feature type="compositionally biased region" description="Polar residues" evidence="12">
    <location>
        <begin position="429"/>
        <end position="441"/>
    </location>
</feature>
<evidence type="ECO:0000256" key="8">
    <source>
        <dbReference type="ARBA" id="ARBA00022884"/>
    </source>
</evidence>
<feature type="compositionally biased region" description="Basic and acidic residues" evidence="12">
    <location>
        <begin position="587"/>
        <end position="600"/>
    </location>
</feature>
<keyword evidence="4" id="KW-0963">Cytoplasm</keyword>
<sequence>MSLPLRHALENVTSVDRILEDLLVRFIINCPNEDLSSVERELFHFEEASWFYTDFIKLMNPTLPSLKIKSFAQLIIKLCPLIWKWDIKVDEALQQFSKYKKSIPVRGAAIFNENLSKILLVQGTESDSWSFPRGKISKDENDIDCCIREVKEEIGFDLTDYIDENQFIERNIQGKNYKIFLISGVSEIFNFKPQVRNEIDKIEWFDFKKISKTMYKSNIKYYLINSMMRPLSMWLRHQRQIKNEDQLKSYAEEQLKLLLGITKEEQIDPGRELLNMLHTAVQANGNNSAVPNEQVTSNEEFQHPQEQPEEQDQQKNQQLSFPPQQQQPSVFPSLSEPFASNSIIPPTMPMANAFVSNPQLFATMNGKPFAPFPFMLPLNNSNGGNAHPTQMPPNYNTPPNPIAFGVPNMHNLSRPTVSQPFPLPPAPLTTGSNYNGSSPGQLLNLLHSKKPNDAVQSSNKPKLKILQRGTDLNSIKSQHPDESAHPNSQALLDLLRNPTSSQKTQPSTVETSSLPNDPASVMQQGEYEDFESSSDEDMQPTKDERDSSDVEVNIISSEKDSRRRQKKDPQNNAKKFSTNASAESDIVEWRPSKSSSHDKQSSPIGVSNSYSQETHTSDSCAYEAFESSSDEEDGKKLEELEQNHDNSKLINQDILKENNFQDGEVPHRDMSTDSNKSLNETAGFSSSTNTIKKMPKVKILKRGETFASLANDRKTFDSSSNMSSSKDLLQMLRNPISSTVSSNQQSPKSQHPNGEDEIMMMLKRNSVSKAENIEETASTSSNKNDGNASELLGILRPKGKDVTSSEHPGIKDVSIEENNPAKGLLSILKNKDFERKPHTEDKQSNEFQALKHEVVTENEKFNNTPPELLNFFNPNSPNSGYGKISSEDNSYKLPNILHDNKSSSTFNNSVYATPTEIPTATTGGYPMMPISNENSSNKLLSMLQNRPGTIHESNFDVRSNGTSGSNELLNILHRK</sequence>
<dbReference type="PANTHER" id="PTHR23114">
    <property type="entry name" value="M7GPPPN-MRNA HYDROLASE"/>
    <property type="match status" value="1"/>
</dbReference>
<feature type="region of interest" description="Disordered" evidence="12">
    <location>
        <begin position="413"/>
        <end position="445"/>
    </location>
</feature>
<evidence type="ECO:0000256" key="11">
    <source>
        <dbReference type="ARBA" id="ARBA00082888"/>
    </source>
</evidence>
<keyword evidence="15" id="KW-1185">Reference proteome</keyword>
<dbReference type="InterPro" id="IPR036189">
    <property type="entry name" value="DCP2_BoxA_sf"/>
</dbReference>
<evidence type="ECO:0000313" key="15">
    <source>
        <dbReference type="Proteomes" id="UP001161438"/>
    </source>
</evidence>
<evidence type="ECO:0000256" key="9">
    <source>
        <dbReference type="ARBA" id="ARBA00023161"/>
    </source>
</evidence>
<dbReference type="GO" id="GO:0000184">
    <property type="term" value="P:nuclear-transcribed mRNA catabolic process, nonsense-mediated decay"/>
    <property type="evidence" value="ECO:0007669"/>
    <property type="project" value="UniProtKB-KW"/>
</dbReference>
<feature type="compositionally biased region" description="Basic and acidic residues" evidence="12">
    <location>
        <begin position="633"/>
        <end position="647"/>
    </location>
</feature>
<dbReference type="RefSeq" id="XP_056079112.1">
    <property type="nucleotide sequence ID" value="XM_056225278.1"/>
</dbReference>
<evidence type="ECO:0000256" key="4">
    <source>
        <dbReference type="ARBA" id="ARBA00022490"/>
    </source>
</evidence>
<dbReference type="InterPro" id="IPR015797">
    <property type="entry name" value="NUDIX_hydrolase-like_dom_sf"/>
</dbReference>
<comment type="similarity">
    <text evidence="3">Belongs to the Nudix hydrolase family. DCP2 subfamily.</text>
</comment>
<keyword evidence="5" id="KW-0507">mRNA processing</keyword>
<dbReference type="SUPFAM" id="SSF55811">
    <property type="entry name" value="Nudix"/>
    <property type="match status" value="1"/>
</dbReference>
<dbReference type="InterPro" id="IPR000086">
    <property type="entry name" value="NUDIX_hydrolase_dom"/>
</dbReference>
<dbReference type="GeneID" id="80920880"/>
<evidence type="ECO:0000256" key="1">
    <source>
        <dbReference type="ARBA" id="ARBA00001936"/>
    </source>
</evidence>
<comment type="subcellular location">
    <subcellularLocation>
        <location evidence="2">Cytoplasm</location>
        <location evidence="2">P-body</location>
    </subcellularLocation>
</comment>
<evidence type="ECO:0000259" key="13">
    <source>
        <dbReference type="PROSITE" id="PS51462"/>
    </source>
</evidence>
<dbReference type="GO" id="GO:0006397">
    <property type="term" value="P:mRNA processing"/>
    <property type="evidence" value="ECO:0007669"/>
    <property type="project" value="UniProtKB-KW"/>
</dbReference>
<feature type="compositionally biased region" description="Polar residues" evidence="12">
    <location>
        <begin position="672"/>
        <end position="687"/>
    </location>
</feature>
<proteinExistence type="inferred from homology"/>
<evidence type="ECO:0000256" key="12">
    <source>
        <dbReference type="SAM" id="MobiDB-lite"/>
    </source>
</evidence>
<dbReference type="GO" id="GO:0000932">
    <property type="term" value="C:P-body"/>
    <property type="evidence" value="ECO:0007669"/>
    <property type="project" value="UniProtKB-SubCell"/>
</dbReference>
<name>A0AA35ISA7_SACMI</name>
<dbReference type="InterPro" id="IPR044099">
    <property type="entry name" value="Dcp2_NUDIX"/>
</dbReference>
<dbReference type="Proteomes" id="UP001161438">
    <property type="component" value="Chromosome 14"/>
</dbReference>
<feature type="compositionally biased region" description="Low complexity" evidence="12">
    <location>
        <begin position="314"/>
        <end position="335"/>
    </location>
</feature>
<evidence type="ECO:0000256" key="2">
    <source>
        <dbReference type="ARBA" id="ARBA00004201"/>
    </source>
</evidence>
<dbReference type="PANTHER" id="PTHR23114:SF17">
    <property type="entry name" value="M7GPPPN-MRNA HYDROLASE"/>
    <property type="match status" value="1"/>
</dbReference>
<feature type="region of interest" description="Disordered" evidence="12">
    <location>
        <begin position="737"/>
        <end position="756"/>
    </location>
</feature>
<dbReference type="GO" id="GO:0140933">
    <property type="term" value="F:5'-(N(7)-methylguanosine 5'-triphospho)-[mRNA] hydrolase activity"/>
    <property type="evidence" value="ECO:0007669"/>
    <property type="project" value="InterPro"/>
</dbReference>
<dbReference type="Pfam" id="PF05026">
    <property type="entry name" value="DCP2"/>
    <property type="match status" value="1"/>
</dbReference>
<gene>
    <name evidence="14" type="primary">SMKI14G2030</name>
    <name evidence="14" type="ORF">SMKI_14G2030</name>
</gene>
<accession>A0AA35ISA7</accession>
<feature type="region of interest" description="Disordered" evidence="12">
    <location>
        <begin position="286"/>
        <end position="338"/>
    </location>
</feature>
<feature type="compositionally biased region" description="Polar residues" evidence="12">
    <location>
        <begin position="570"/>
        <end position="582"/>
    </location>
</feature>